<accession>A0A6I8UQ90</accession>
<sequence>MPAKNPNLYEIKTNTEQSAADLQKLDVASNAPPRRVDAGQLEAPQETRIAQLDEIDSRTAAKIAGIQRRRKRRRWKFRSKQSAKRVLENEHVPKPPDEPRPSPMDKKTEGITLKKRSDAASVLERLDLLVKLCEARGGDTATLVEKLASMRTVWQRVQQESTSGTINKSKSPLIETQWDVVFFGKPSSCQKRRLNKPEFLKRRSIWDSYITHGKRGSCIPRGWVLPTQEPTSEWVEYRAK</sequence>
<evidence type="ECO:0000313" key="2">
    <source>
        <dbReference type="Proteomes" id="UP000001819"/>
    </source>
</evidence>
<evidence type="ECO:0000313" key="3">
    <source>
        <dbReference type="RefSeq" id="XP_001358991.4"/>
    </source>
</evidence>
<dbReference type="FunCoup" id="A0A6I8UQ90">
    <property type="interactions" value="14"/>
</dbReference>
<dbReference type="KEGG" id="dpo:4801979"/>
<dbReference type="Proteomes" id="UP000001819">
    <property type="component" value="Chromosome 2"/>
</dbReference>
<dbReference type="RefSeq" id="XP_001358991.4">
    <property type="nucleotide sequence ID" value="XM_001358954.5"/>
</dbReference>
<protein>
    <submittedName>
        <fullName evidence="3">Uncharacterized protein</fullName>
    </submittedName>
</protein>
<proteinExistence type="predicted"/>
<evidence type="ECO:0000256" key="1">
    <source>
        <dbReference type="SAM" id="MobiDB-lite"/>
    </source>
</evidence>
<reference evidence="3" key="2">
    <citation type="submission" date="2025-08" db="UniProtKB">
        <authorList>
            <consortium name="RefSeq"/>
        </authorList>
    </citation>
    <scope>IDENTIFICATION</scope>
    <source>
        <strain evidence="3">MV-25-SWS-2005</strain>
        <tissue evidence="3">Whole body</tissue>
    </source>
</reference>
<organism evidence="2 3">
    <name type="scientific">Drosophila pseudoobscura pseudoobscura</name>
    <name type="common">Fruit fly</name>
    <dbReference type="NCBI Taxonomy" id="46245"/>
    <lineage>
        <taxon>Eukaryota</taxon>
        <taxon>Metazoa</taxon>
        <taxon>Ecdysozoa</taxon>
        <taxon>Arthropoda</taxon>
        <taxon>Hexapoda</taxon>
        <taxon>Insecta</taxon>
        <taxon>Pterygota</taxon>
        <taxon>Neoptera</taxon>
        <taxon>Endopterygota</taxon>
        <taxon>Diptera</taxon>
        <taxon>Brachycera</taxon>
        <taxon>Muscomorpha</taxon>
        <taxon>Ephydroidea</taxon>
        <taxon>Drosophilidae</taxon>
        <taxon>Drosophila</taxon>
        <taxon>Sophophora</taxon>
    </lineage>
</organism>
<name>A0A6I8UQ90_DROPS</name>
<dbReference type="InterPro" id="IPR031974">
    <property type="entry name" value="PDCD7"/>
</dbReference>
<dbReference type="AlphaFoldDB" id="A0A6I8UQ90"/>
<feature type="region of interest" description="Disordered" evidence="1">
    <location>
        <begin position="65"/>
        <end position="110"/>
    </location>
</feature>
<reference evidence="2" key="1">
    <citation type="submission" date="2024-06" db="UniProtKB">
        <authorList>
            <consortium name="RefSeq"/>
        </authorList>
    </citation>
    <scope>NUCLEOTIDE SEQUENCE [LARGE SCALE GENOMIC DNA]</scope>
    <source>
        <strain evidence="2">MV2-25</strain>
    </source>
</reference>
<feature type="compositionally biased region" description="Basic and acidic residues" evidence="1">
    <location>
        <begin position="85"/>
        <end position="109"/>
    </location>
</feature>
<gene>
    <name evidence="3" type="primary">LOC4801979</name>
</gene>
<feature type="compositionally biased region" description="Basic residues" evidence="1">
    <location>
        <begin position="67"/>
        <end position="83"/>
    </location>
</feature>
<keyword evidence="2" id="KW-1185">Reference proteome</keyword>
<dbReference type="Pfam" id="PF16021">
    <property type="entry name" value="PDCD7"/>
    <property type="match status" value="1"/>
</dbReference>
<dbReference type="InParanoid" id="A0A6I8UQ90"/>